<keyword evidence="4" id="KW-1185">Reference proteome</keyword>
<feature type="region of interest" description="Disordered" evidence="1">
    <location>
        <begin position="1"/>
        <end position="24"/>
    </location>
</feature>
<feature type="region of interest" description="Disordered" evidence="1">
    <location>
        <begin position="134"/>
        <end position="161"/>
    </location>
</feature>
<proteinExistence type="predicted"/>
<dbReference type="Gene3D" id="1.10.340.70">
    <property type="match status" value="1"/>
</dbReference>
<organism evidence="3 4">
    <name type="scientific">Tetradesmus obliquus</name>
    <name type="common">Green alga</name>
    <name type="synonym">Acutodesmus obliquus</name>
    <dbReference type="NCBI Taxonomy" id="3088"/>
    <lineage>
        <taxon>Eukaryota</taxon>
        <taxon>Viridiplantae</taxon>
        <taxon>Chlorophyta</taxon>
        <taxon>core chlorophytes</taxon>
        <taxon>Chlorophyceae</taxon>
        <taxon>CS clade</taxon>
        <taxon>Sphaeropleales</taxon>
        <taxon>Scenedesmaceae</taxon>
        <taxon>Tetradesmus</taxon>
    </lineage>
</organism>
<feature type="compositionally biased region" description="Polar residues" evidence="1">
    <location>
        <begin position="150"/>
        <end position="161"/>
    </location>
</feature>
<dbReference type="EMBL" id="CP126217">
    <property type="protein sequence ID" value="WIA18876.1"/>
    <property type="molecule type" value="Genomic_DNA"/>
</dbReference>
<sequence length="337" mass="36809">MIRGRHQRTGRPVRAHPTRPSSCTNAAAQSWALRPRHQMQITFAGSPTKLRGLLQQMSEAGLLETTTADTASAGACAAAATAPDSGCEPNIMTRAQADACQLYYRPLKEGELNIMTIEGNATSCFIGRTDPDPPACSGSGQGIKEEESTTDQGSGTASSTQPVLHFCSSAPAEDVLCSMPAPQKATFEYVDNSSCIKQAAAPEAPYHKHGTLHYRLGSIHHSARNFFGFRSTIKVLTLASRRRRRAASTVTAAEKSRVNKRLQYYTWRDGKVLRLMPDNSTHVVPPPSERLQLVKDCHDRTGHFGIRRTTALLLHTWWWHGIQADAASVRTGQAHLP</sequence>
<feature type="compositionally biased region" description="Basic residues" evidence="1">
    <location>
        <begin position="1"/>
        <end position="17"/>
    </location>
</feature>
<dbReference type="Proteomes" id="UP001244341">
    <property type="component" value="Chromosome 10b"/>
</dbReference>
<evidence type="ECO:0000259" key="2">
    <source>
        <dbReference type="Pfam" id="PF17921"/>
    </source>
</evidence>
<reference evidence="3 4" key="1">
    <citation type="submission" date="2023-05" db="EMBL/GenBank/DDBJ databases">
        <title>A 100% complete, gapless, phased diploid assembly of the Scenedesmus obliquus UTEX 3031 genome.</title>
        <authorList>
            <person name="Biondi T.C."/>
            <person name="Hanschen E.R."/>
            <person name="Kwon T."/>
            <person name="Eng W."/>
            <person name="Kruse C.P.S."/>
            <person name="Koehler S.I."/>
            <person name="Kunde Y."/>
            <person name="Gleasner C.D."/>
            <person name="You Mak K.T."/>
            <person name="Polle J."/>
            <person name="Hovde B.T."/>
            <person name="Starkenburg S.R."/>
        </authorList>
    </citation>
    <scope>NUCLEOTIDE SEQUENCE [LARGE SCALE GENOMIC DNA]</scope>
    <source>
        <strain evidence="3 4">DOE0152z</strain>
    </source>
</reference>
<evidence type="ECO:0000256" key="1">
    <source>
        <dbReference type="SAM" id="MobiDB-lite"/>
    </source>
</evidence>
<feature type="domain" description="Integrase zinc-binding" evidence="2">
    <location>
        <begin position="285"/>
        <end position="327"/>
    </location>
</feature>
<evidence type="ECO:0000313" key="3">
    <source>
        <dbReference type="EMBL" id="WIA18876.1"/>
    </source>
</evidence>
<dbReference type="InterPro" id="IPR041588">
    <property type="entry name" value="Integrase_H2C2"/>
</dbReference>
<evidence type="ECO:0000313" key="4">
    <source>
        <dbReference type="Proteomes" id="UP001244341"/>
    </source>
</evidence>
<dbReference type="Pfam" id="PF17921">
    <property type="entry name" value="Integrase_H2C2"/>
    <property type="match status" value="1"/>
</dbReference>
<gene>
    <name evidence="3" type="ORF">OEZ85_003549</name>
</gene>
<accession>A0ABY8UEK8</accession>
<protein>
    <recommendedName>
        <fullName evidence="2">Integrase zinc-binding domain-containing protein</fullName>
    </recommendedName>
</protein>
<name>A0ABY8UEK8_TETOB</name>